<evidence type="ECO:0000256" key="1">
    <source>
        <dbReference type="SAM" id="Phobius"/>
    </source>
</evidence>
<dbReference type="RefSeq" id="WP_072717139.1">
    <property type="nucleotide sequence ID" value="NZ_LN889764.1"/>
</dbReference>
<keyword evidence="1" id="KW-1133">Transmembrane helix</keyword>
<sequence>MQRLILTLKQFSIKWAIAVILVGLIWVGAGIFSTPVFAKALTPEADFYHVKGGNTENLDLPKASDAAKDASEKVFDQLDTTKNLVGKTEKRKAAIEDARKIAHKKLNEQADRAKVAENNDASLAPNDKLFYKGLQGEL</sequence>
<keyword evidence="1" id="KW-0472">Membrane</keyword>
<gene>
    <name evidence="2" type="ORF">PL921480124</name>
</gene>
<feature type="transmembrane region" description="Helical" evidence="1">
    <location>
        <begin position="12"/>
        <end position="32"/>
    </location>
</feature>
<keyword evidence="1" id="KW-0812">Transmembrane</keyword>
<organism evidence="2 3">
    <name type="scientific">Planktothrix tepida PCC 9214</name>
    <dbReference type="NCBI Taxonomy" id="671072"/>
    <lineage>
        <taxon>Bacteria</taxon>
        <taxon>Bacillati</taxon>
        <taxon>Cyanobacteriota</taxon>
        <taxon>Cyanophyceae</taxon>
        <taxon>Oscillatoriophycideae</taxon>
        <taxon>Oscillatoriales</taxon>
        <taxon>Microcoleaceae</taxon>
        <taxon>Planktothrix</taxon>
    </lineage>
</organism>
<dbReference type="AlphaFoldDB" id="A0A1J1LUX1"/>
<keyword evidence="3" id="KW-1185">Reference proteome</keyword>
<dbReference type="Proteomes" id="UP000184315">
    <property type="component" value="Unassembled WGS sequence"/>
</dbReference>
<protein>
    <submittedName>
        <fullName evidence="2">Uncharacterized protein</fullName>
    </submittedName>
</protein>
<reference evidence="3" key="1">
    <citation type="submission" date="2015-10" db="EMBL/GenBank/DDBJ databases">
        <authorList>
            <person name="Regsiter A."/>
            <person name="william w."/>
        </authorList>
    </citation>
    <scope>NUCLEOTIDE SEQUENCE [LARGE SCALE GENOMIC DNA]</scope>
</reference>
<evidence type="ECO:0000313" key="3">
    <source>
        <dbReference type="Proteomes" id="UP000184315"/>
    </source>
</evidence>
<dbReference type="EMBL" id="CZDF01000188">
    <property type="protein sequence ID" value="CUR36014.1"/>
    <property type="molecule type" value="Genomic_DNA"/>
</dbReference>
<accession>A0A1J1LUX1</accession>
<proteinExistence type="predicted"/>
<dbReference type="OrthoDB" id="582942at2"/>
<name>A0A1J1LUX1_9CYAN</name>
<evidence type="ECO:0000313" key="2">
    <source>
        <dbReference type="EMBL" id="CUR36014.1"/>
    </source>
</evidence>